<gene>
    <name evidence="6" type="ORF">E1288_33135</name>
</gene>
<dbReference type="GO" id="GO:0003677">
    <property type="term" value="F:DNA binding"/>
    <property type="evidence" value="ECO:0007669"/>
    <property type="project" value="UniProtKB-KW"/>
</dbReference>
<organism evidence="6 7">
    <name type="scientific">Saccharopolyspora elongata</name>
    <dbReference type="NCBI Taxonomy" id="2530387"/>
    <lineage>
        <taxon>Bacteria</taxon>
        <taxon>Bacillati</taxon>
        <taxon>Actinomycetota</taxon>
        <taxon>Actinomycetes</taxon>
        <taxon>Pseudonocardiales</taxon>
        <taxon>Pseudonocardiaceae</taxon>
        <taxon>Saccharopolyspora</taxon>
    </lineage>
</organism>
<dbReference type="RefSeq" id="WP_132492318.1">
    <property type="nucleotide sequence ID" value="NZ_SMKW01000060.1"/>
</dbReference>
<dbReference type="SUPFAM" id="SSF53850">
    <property type="entry name" value="Periplasmic binding protein-like II"/>
    <property type="match status" value="1"/>
</dbReference>
<dbReference type="EMBL" id="SMKW01000060">
    <property type="protein sequence ID" value="TDD41262.1"/>
    <property type="molecule type" value="Genomic_DNA"/>
</dbReference>
<dbReference type="SUPFAM" id="SSF46785">
    <property type="entry name" value="Winged helix' DNA-binding domain"/>
    <property type="match status" value="1"/>
</dbReference>
<dbReference type="InterPro" id="IPR000847">
    <property type="entry name" value="LysR_HTH_N"/>
</dbReference>
<dbReference type="InterPro" id="IPR050950">
    <property type="entry name" value="HTH-type_LysR_regulators"/>
</dbReference>
<dbReference type="Proteomes" id="UP000294947">
    <property type="component" value="Unassembled WGS sequence"/>
</dbReference>
<evidence type="ECO:0000256" key="2">
    <source>
        <dbReference type="ARBA" id="ARBA00023015"/>
    </source>
</evidence>
<dbReference type="InterPro" id="IPR005119">
    <property type="entry name" value="LysR_subst-bd"/>
</dbReference>
<sequence length="316" mass="34211">MELPRLLDGRLKIRHLILVDALTKQGSVVGAAAALHVTQPVATRSLHEVEEILGVTLYERGPRGVTPTVFGEAFTEHARAVLAQLAQAGRHVDELAGASRGTTVVGTHLAGSNMLLPAAIAQLKAKRPLLTVVVREGTPESLLVELEAGRIDMIVGRLTAPSNESVTRTSLYKESICLVVRAEHPLAAANVRELSELVDYPWILPGVETVLRRELEQFFSRHSLPMPENRVECTSFLTVRHLLVETDAIAAMPSLISRDDLRLTALPFALEPVGHSVGLTVSKGRRLSPSAIALVDELRSVSTHMPGKRESASLSE</sequence>
<dbReference type="Pfam" id="PF03466">
    <property type="entry name" value="LysR_substrate"/>
    <property type="match status" value="1"/>
</dbReference>
<protein>
    <submittedName>
        <fullName evidence="6">LysR family transcriptional regulator</fullName>
    </submittedName>
</protein>
<dbReference type="GO" id="GO:0003700">
    <property type="term" value="F:DNA-binding transcription factor activity"/>
    <property type="evidence" value="ECO:0007669"/>
    <property type="project" value="InterPro"/>
</dbReference>
<accession>A0A4R4YDL5</accession>
<keyword evidence="4" id="KW-0804">Transcription</keyword>
<proteinExistence type="inferred from homology"/>
<reference evidence="6 7" key="1">
    <citation type="submission" date="2019-03" db="EMBL/GenBank/DDBJ databases">
        <title>Draft genome sequences of novel Actinobacteria.</title>
        <authorList>
            <person name="Sahin N."/>
            <person name="Ay H."/>
            <person name="Saygin H."/>
        </authorList>
    </citation>
    <scope>NUCLEOTIDE SEQUENCE [LARGE SCALE GENOMIC DNA]</scope>
    <source>
        <strain evidence="6 7">7K502</strain>
    </source>
</reference>
<dbReference type="PANTHER" id="PTHR30419:SF8">
    <property type="entry name" value="NITROGEN ASSIMILATION TRANSCRIPTIONAL ACTIVATOR-RELATED"/>
    <property type="match status" value="1"/>
</dbReference>
<dbReference type="InterPro" id="IPR036390">
    <property type="entry name" value="WH_DNA-bd_sf"/>
</dbReference>
<evidence type="ECO:0000256" key="3">
    <source>
        <dbReference type="ARBA" id="ARBA00023125"/>
    </source>
</evidence>
<dbReference type="Gene3D" id="3.40.190.290">
    <property type="match status" value="1"/>
</dbReference>
<dbReference type="PROSITE" id="PS50931">
    <property type="entry name" value="HTH_LYSR"/>
    <property type="match status" value="1"/>
</dbReference>
<evidence type="ECO:0000256" key="1">
    <source>
        <dbReference type="ARBA" id="ARBA00009437"/>
    </source>
</evidence>
<evidence type="ECO:0000313" key="7">
    <source>
        <dbReference type="Proteomes" id="UP000294947"/>
    </source>
</evidence>
<dbReference type="Pfam" id="PF00126">
    <property type="entry name" value="HTH_1"/>
    <property type="match status" value="1"/>
</dbReference>
<comment type="caution">
    <text evidence="6">The sequence shown here is derived from an EMBL/GenBank/DDBJ whole genome shotgun (WGS) entry which is preliminary data.</text>
</comment>
<dbReference type="AlphaFoldDB" id="A0A4R4YDL5"/>
<dbReference type="GO" id="GO:0005829">
    <property type="term" value="C:cytosol"/>
    <property type="evidence" value="ECO:0007669"/>
    <property type="project" value="TreeGrafter"/>
</dbReference>
<keyword evidence="7" id="KW-1185">Reference proteome</keyword>
<dbReference type="PANTHER" id="PTHR30419">
    <property type="entry name" value="HTH-TYPE TRANSCRIPTIONAL REGULATOR YBHD"/>
    <property type="match status" value="1"/>
</dbReference>
<dbReference type="OrthoDB" id="8417889at2"/>
<dbReference type="Gene3D" id="1.10.10.10">
    <property type="entry name" value="Winged helix-like DNA-binding domain superfamily/Winged helix DNA-binding domain"/>
    <property type="match status" value="1"/>
</dbReference>
<evidence type="ECO:0000313" key="6">
    <source>
        <dbReference type="EMBL" id="TDD41262.1"/>
    </source>
</evidence>
<evidence type="ECO:0000259" key="5">
    <source>
        <dbReference type="PROSITE" id="PS50931"/>
    </source>
</evidence>
<evidence type="ECO:0000256" key="4">
    <source>
        <dbReference type="ARBA" id="ARBA00023163"/>
    </source>
</evidence>
<keyword evidence="3" id="KW-0238">DNA-binding</keyword>
<dbReference type="InterPro" id="IPR036388">
    <property type="entry name" value="WH-like_DNA-bd_sf"/>
</dbReference>
<keyword evidence="2" id="KW-0805">Transcription regulation</keyword>
<comment type="similarity">
    <text evidence="1">Belongs to the LysR transcriptional regulatory family.</text>
</comment>
<feature type="domain" description="HTH lysR-type" evidence="5">
    <location>
        <begin position="11"/>
        <end position="68"/>
    </location>
</feature>
<name>A0A4R4YDL5_9PSEU</name>